<name>W7U9W0_9STRA</name>
<dbReference type="Proteomes" id="UP000019335">
    <property type="component" value="Chromosome 2"/>
</dbReference>
<dbReference type="GO" id="GO:0034599">
    <property type="term" value="P:cellular response to oxidative stress"/>
    <property type="evidence" value="ECO:0007669"/>
    <property type="project" value="TreeGrafter"/>
</dbReference>
<keyword evidence="3" id="KW-1185">Reference proteome</keyword>
<dbReference type="PANTHER" id="PTHR45694:SF18">
    <property type="entry name" value="GLUTAREDOXIN-1-RELATED"/>
    <property type="match status" value="1"/>
</dbReference>
<feature type="domain" description="Glutaredoxin" evidence="1">
    <location>
        <begin position="119"/>
        <end position="181"/>
    </location>
</feature>
<protein>
    <submittedName>
        <fullName evidence="2">Glutaredoxin</fullName>
    </submittedName>
</protein>
<dbReference type="InterPro" id="IPR011899">
    <property type="entry name" value="Glutaredoxin_euk/vir"/>
</dbReference>
<dbReference type="PROSITE" id="PS51354">
    <property type="entry name" value="GLUTAREDOXIN_2"/>
    <property type="match status" value="1"/>
</dbReference>
<dbReference type="AlphaFoldDB" id="W7U9W0"/>
<dbReference type="InterPro" id="IPR036249">
    <property type="entry name" value="Thioredoxin-like_sf"/>
</dbReference>
<comment type="caution">
    <text evidence="2">The sequence shown here is derived from an EMBL/GenBank/DDBJ whole genome shotgun (WGS) entry which is preliminary data.</text>
</comment>
<reference evidence="2 3" key="1">
    <citation type="journal article" date="2014" name="Mol. Plant">
        <title>Chromosome Scale Genome Assembly and Transcriptome Profiling of Nannochloropsis gaditana in Nitrogen Depletion.</title>
        <authorList>
            <person name="Corteggiani Carpinelli E."/>
            <person name="Telatin A."/>
            <person name="Vitulo N."/>
            <person name="Forcato C."/>
            <person name="D'Angelo M."/>
            <person name="Schiavon R."/>
            <person name="Vezzi A."/>
            <person name="Giacometti G.M."/>
            <person name="Morosinotto T."/>
            <person name="Valle G."/>
        </authorList>
    </citation>
    <scope>NUCLEOTIDE SEQUENCE [LARGE SCALE GENOMIC DNA]</scope>
    <source>
        <strain evidence="2 3">B-31</strain>
    </source>
</reference>
<dbReference type="Gene3D" id="3.40.30.10">
    <property type="entry name" value="Glutaredoxin"/>
    <property type="match status" value="1"/>
</dbReference>
<dbReference type="PRINTS" id="PR00160">
    <property type="entry name" value="GLUTAREDOXIN"/>
</dbReference>
<accession>W7U9W0</accession>
<dbReference type="FunFam" id="3.40.30.10:FF:000093">
    <property type="entry name" value="Glutaredoxin 2"/>
    <property type="match status" value="1"/>
</dbReference>
<dbReference type="InterPro" id="IPR002109">
    <property type="entry name" value="Glutaredoxin"/>
</dbReference>
<dbReference type="GO" id="GO:0005737">
    <property type="term" value="C:cytoplasm"/>
    <property type="evidence" value="ECO:0007669"/>
    <property type="project" value="TreeGrafter"/>
</dbReference>
<evidence type="ECO:0000313" key="2">
    <source>
        <dbReference type="EMBL" id="EWM29561.1"/>
    </source>
</evidence>
<dbReference type="PANTHER" id="PTHR45694">
    <property type="entry name" value="GLUTAREDOXIN 2"/>
    <property type="match status" value="1"/>
</dbReference>
<evidence type="ECO:0000259" key="1">
    <source>
        <dbReference type="Pfam" id="PF00462"/>
    </source>
</evidence>
<evidence type="ECO:0000313" key="3">
    <source>
        <dbReference type="Proteomes" id="UP000019335"/>
    </source>
</evidence>
<sequence>MPQRTRRFSSRMQDFLMRLDGMLGKESSAKRSMMGCFLHILTQQQNEKFKHWRTTQNLGQDLQYFTLTANSRFTPGHICSNTIELHWPPCMGNLLGGTAVAATAEAMDFVKTTLRAHKVVVFSKTYCPFASMAKRTLQSEGAVFHVVELDQRSDGGDIQAALAEMTGRRTVPNVFLEGKSIGGGDDTVALARAGKMKEMLSALGALKHDMEKRAFNSLNPCPVICHTLLLVPFS</sequence>
<dbReference type="SUPFAM" id="SSF52833">
    <property type="entry name" value="Thioredoxin-like"/>
    <property type="match status" value="1"/>
</dbReference>
<gene>
    <name evidence="2" type="ORF">Naga_100006g34</name>
</gene>
<dbReference type="EMBL" id="AZIL01000126">
    <property type="protein sequence ID" value="EWM29561.1"/>
    <property type="molecule type" value="Genomic_DNA"/>
</dbReference>
<organism evidence="2 3">
    <name type="scientific">Nannochloropsis gaditana</name>
    <dbReference type="NCBI Taxonomy" id="72520"/>
    <lineage>
        <taxon>Eukaryota</taxon>
        <taxon>Sar</taxon>
        <taxon>Stramenopiles</taxon>
        <taxon>Ochrophyta</taxon>
        <taxon>Eustigmatophyceae</taxon>
        <taxon>Eustigmatales</taxon>
        <taxon>Monodopsidaceae</taxon>
        <taxon>Nannochloropsis</taxon>
    </lineage>
</organism>
<proteinExistence type="predicted"/>
<dbReference type="NCBIfam" id="TIGR02180">
    <property type="entry name" value="GRX_euk"/>
    <property type="match status" value="1"/>
</dbReference>
<dbReference type="GO" id="GO:0015038">
    <property type="term" value="F:glutathione disulfide oxidoreductase activity"/>
    <property type="evidence" value="ECO:0007669"/>
    <property type="project" value="TreeGrafter"/>
</dbReference>
<dbReference type="InterPro" id="IPR014025">
    <property type="entry name" value="Glutaredoxin_subgr"/>
</dbReference>
<dbReference type="CDD" id="cd03419">
    <property type="entry name" value="GRX_GRXh_1_2_like"/>
    <property type="match status" value="1"/>
</dbReference>
<dbReference type="OrthoDB" id="418495at2759"/>
<dbReference type="Pfam" id="PF00462">
    <property type="entry name" value="Glutaredoxin"/>
    <property type="match status" value="1"/>
</dbReference>